<evidence type="ECO:0000256" key="9">
    <source>
        <dbReference type="ARBA" id="ARBA00023125"/>
    </source>
</evidence>
<comment type="catalytic activity">
    <reaction evidence="1 15">
        <text>Hydrolysis of DNA containing ring-opened 7-methylguanine residues, releasing 2,6-diamino-4-hydroxy-5-(N-methyl)formamidopyrimidine.</text>
        <dbReference type="EC" id="3.2.2.23"/>
    </reaction>
</comment>
<evidence type="ECO:0000256" key="12">
    <source>
        <dbReference type="ARBA" id="ARBA00023268"/>
    </source>
</evidence>
<evidence type="ECO:0000256" key="8">
    <source>
        <dbReference type="ARBA" id="ARBA00022833"/>
    </source>
</evidence>
<dbReference type="GO" id="GO:0003684">
    <property type="term" value="F:damaged DNA binding"/>
    <property type="evidence" value="ECO:0007669"/>
    <property type="project" value="InterPro"/>
</dbReference>
<comment type="subunit">
    <text evidence="3 15">Monomer.</text>
</comment>
<dbReference type="InterPro" id="IPR020629">
    <property type="entry name" value="FPG_Glyclase"/>
</dbReference>
<evidence type="ECO:0000256" key="2">
    <source>
        <dbReference type="ARBA" id="ARBA00009409"/>
    </source>
</evidence>
<feature type="binding site" evidence="15">
    <location>
        <position position="90"/>
    </location>
    <ligand>
        <name>DNA</name>
        <dbReference type="ChEBI" id="CHEBI:16991"/>
    </ligand>
</feature>
<proteinExistence type="inferred from homology"/>
<evidence type="ECO:0000256" key="3">
    <source>
        <dbReference type="ARBA" id="ARBA00011245"/>
    </source>
</evidence>
<dbReference type="GO" id="GO:0140078">
    <property type="term" value="F:class I DNA-(apurinic or apyrimidinic site) endonuclease activity"/>
    <property type="evidence" value="ECO:0007669"/>
    <property type="project" value="UniProtKB-EC"/>
</dbReference>
<dbReference type="PANTHER" id="PTHR22993">
    <property type="entry name" value="FORMAMIDOPYRIMIDINE-DNA GLYCOSYLASE"/>
    <property type="match status" value="1"/>
</dbReference>
<evidence type="ECO:0000256" key="15">
    <source>
        <dbReference type="HAMAP-Rule" id="MF_00103"/>
    </source>
</evidence>
<dbReference type="RefSeq" id="WP_095549816.1">
    <property type="nucleotide sequence ID" value="NZ_NSJF01000003.1"/>
</dbReference>
<dbReference type="InterPro" id="IPR012319">
    <property type="entry name" value="FPG_cat"/>
</dbReference>
<dbReference type="EMBL" id="NSJF01000003">
    <property type="protein sequence ID" value="PAT34763.1"/>
    <property type="molecule type" value="Genomic_DNA"/>
</dbReference>
<comment type="caution">
    <text evidence="18">The sequence shown here is derived from an EMBL/GenBank/DDBJ whole genome shotgun (WGS) entry which is preliminary data.</text>
</comment>
<dbReference type="EC" id="3.2.2.23" evidence="15"/>
<dbReference type="NCBIfam" id="TIGR00577">
    <property type="entry name" value="fpg"/>
    <property type="match status" value="1"/>
</dbReference>
<dbReference type="FunFam" id="1.10.8.50:FF:000003">
    <property type="entry name" value="Formamidopyrimidine-DNA glycosylase"/>
    <property type="match status" value="1"/>
</dbReference>
<evidence type="ECO:0000256" key="4">
    <source>
        <dbReference type="ARBA" id="ARBA00022723"/>
    </source>
</evidence>
<dbReference type="SUPFAM" id="SSF81624">
    <property type="entry name" value="N-terminal domain of MutM-like DNA repair proteins"/>
    <property type="match status" value="1"/>
</dbReference>
<dbReference type="Gene3D" id="3.20.190.10">
    <property type="entry name" value="MutM-like, N-terminal"/>
    <property type="match status" value="1"/>
</dbReference>
<dbReference type="PANTHER" id="PTHR22993:SF9">
    <property type="entry name" value="FORMAMIDOPYRIMIDINE-DNA GLYCOSYLASE"/>
    <property type="match status" value="1"/>
</dbReference>
<dbReference type="InterPro" id="IPR035937">
    <property type="entry name" value="FPG_N"/>
</dbReference>
<dbReference type="PROSITE" id="PS51068">
    <property type="entry name" value="FPG_CAT"/>
    <property type="match status" value="1"/>
</dbReference>
<keyword evidence="6 15" id="KW-0863">Zinc-finger</keyword>
<dbReference type="Proteomes" id="UP000217999">
    <property type="component" value="Unassembled WGS sequence"/>
</dbReference>
<dbReference type="GO" id="GO:0034039">
    <property type="term" value="F:8-oxo-7,8-dihydroguanine DNA N-glycosylase activity"/>
    <property type="evidence" value="ECO:0007669"/>
    <property type="project" value="TreeGrafter"/>
</dbReference>
<keyword evidence="12 15" id="KW-0511">Multifunctional enzyme</keyword>
<comment type="function">
    <text evidence="15">Involved in base excision repair of DNA damaged by oxidation or by mutagenic agents. Acts as DNA glycosylase that recognizes and removes damaged bases. Has a preference for oxidized purines, such as 7,8-dihydro-8-oxoguanine (8-oxoG). Has AP (apurinic/apyrimidinic) lyase activity and introduces nicks in the DNA strand. Cleaves the DNA backbone by beta-delta elimination to generate a single-strand break at the site of the removed base with both 3'- and 5'-phosphates.</text>
</comment>
<dbReference type="InterPro" id="IPR015886">
    <property type="entry name" value="H2TH_FPG"/>
</dbReference>
<accession>A0A2A2AAC9</accession>
<keyword evidence="9 15" id="KW-0238">DNA-binding</keyword>
<evidence type="ECO:0000256" key="1">
    <source>
        <dbReference type="ARBA" id="ARBA00001668"/>
    </source>
</evidence>
<dbReference type="HAMAP" id="MF_00103">
    <property type="entry name" value="Fapy_DNA_glycosyl"/>
    <property type="match status" value="1"/>
</dbReference>
<dbReference type="Pfam" id="PF06827">
    <property type="entry name" value="zf-FPG_IleRS"/>
    <property type="match status" value="1"/>
</dbReference>
<keyword evidence="5 15" id="KW-0227">DNA damage</keyword>
<evidence type="ECO:0000256" key="14">
    <source>
        <dbReference type="ARBA" id="ARBA00044632"/>
    </source>
</evidence>
<dbReference type="CDD" id="cd08966">
    <property type="entry name" value="EcFpg-like_N"/>
    <property type="match status" value="1"/>
</dbReference>
<feature type="active site" description="Proton donor" evidence="15">
    <location>
        <position position="3"/>
    </location>
</feature>
<feature type="active site" description="Proton donor; for delta-elimination activity" evidence="15">
    <location>
        <position position="261"/>
    </location>
</feature>
<gene>
    <name evidence="15" type="primary">mutM</name>
    <name evidence="15" type="synonym">fpg</name>
    <name evidence="18" type="ORF">CK620_07770</name>
</gene>
<evidence type="ECO:0000256" key="11">
    <source>
        <dbReference type="ARBA" id="ARBA00023239"/>
    </source>
</evidence>
<organism evidence="18 19">
    <name type="scientific">Vandammella animalimorsus</name>
    <dbReference type="NCBI Taxonomy" id="2029117"/>
    <lineage>
        <taxon>Bacteria</taxon>
        <taxon>Pseudomonadati</taxon>
        <taxon>Pseudomonadota</taxon>
        <taxon>Betaproteobacteria</taxon>
        <taxon>Burkholderiales</taxon>
        <taxon>Comamonadaceae</taxon>
        <taxon>Vandammella</taxon>
    </lineage>
</organism>
<dbReference type="Pfam" id="PF01149">
    <property type="entry name" value="Fapy_DNA_glyco"/>
    <property type="match status" value="1"/>
</dbReference>
<dbReference type="SUPFAM" id="SSF46946">
    <property type="entry name" value="S13-like H2TH domain"/>
    <property type="match status" value="1"/>
</dbReference>
<keyword evidence="4 15" id="KW-0479">Metal-binding</keyword>
<evidence type="ECO:0000259" key="17">
    <source>
        <dbReference type="PROSITE" id="PS51068"/>
    </source>
</evidence>
<feature type="binding site" evidence="15">
    <location>
        <position position="152"/>
    </location>
    <ligand>
        <name>DNA</name>
        <dbReference type="ChEBI" id="CHEBI:16991"/>
    </ligand>
</feature>
<sequence length="271" mass="29034">MPELPEVEVTRQGIAPAITGQRIAALVLGKPLRWPLGCAPAALAGRTVQAVRRRGKYLLIELDGPDLLLLHLGMSGSVRILPLDTPAGPHDHADLVFGHVLLRLHDPRRFGALVYAPSADAPVVQKLLGRLGVEPLSEDFTPAHLAAALRGRRVSIKQALLAGQAVVGVGNIYASEALFLAGIDPHTPAGQLRRPRLERLHGAIVQVLSEAVQRGGSSLRDFVASDGSHGHFQLAARVYGRQGQPCPRCGAAIRLSTQGQRSTYHCPRCQR</sequence>
<dbReference type="InterPro" id="IPR000214">
    <property type="entry name" value="Znf_DNA_glyclase/AP_lyase"/>
</dbReference>
<feature type="domain" description="FPG-type" evidence="16">
    <location>
        <begin position="237"/>
        <end position="271"/>
    </location>
</feature>
<keyword evidence="13 15" id="KW-0326">Glycosidase</keyword>
<dbReference type="EC" id="4.2.99.18" evidence="15"/>
<reference evidence="18 19" key="1">
    <citation type="submission" date="2017-08" db="EMBL/GenBank/DDBJ databases">
        <title>WGS of Clinical strains of the CDC Group NO-1 linked to zoonotic infections in humans.</title>
        <authorList>
            <person name="Bernier A.-M."/>
            <person name="Bernard K."/>
        </authorList>
    </citation>
    <scope>NUCLEOTIDE SEQUENCE [LARGE SCALE GENOMIC DNA]</scope>
    <source>
        <strain evidence="18 19">NML03-0146</strain>
    </source>
</reference>
<dbReference type="SMART" id="SM01232">
    <property type="entry name" value="H2TH"/>
    <property type="match status" value="1"/>
</dbReference>
<dbReference type="SUPFAM" id="SSF57716">
    <property type="entry name" value="Glucocorticoid receptor-like (DNA-binding domain)"/>
    <property type="match status" value="1"/>
</dbReference>
<evidence type="ECO:0000256" key="10">
    <source>
        <dbReference type="ARBA" id="ARBA00023204"/>
    </source>
</evidence>
<dbReference type="Pfam" id="PF06831">
    <property type="entry name" value="H2TH"/>
    <property type="match status" value="1"/>
</dbReference>
<evidence type="ECO:0000256" key="5">
    <source>
        <dbReference type="ARBA" id="ARBA00022763"/>
    </source>
</evidence>
<feature type="domain" description="Formamidopyrimidine-DNA glycosylase catalytic" evidence="17">
    <location>
        <begin position="2"/>
        <end position="111"/>
    </location>
</feature>
<keyword evidence="8 15" id="KW-0862">Zinc</keyword>
<comment type="catalytic activity">
    <reaction evidence="14 15">
        <text>2'-deoxyribonucleotide-(2'-deoxyribose 5'-phosphate)-2'-deoxyribonucleotide-DNA = a 3'-end 2'-deoxyribonucleotide-(2,3-dehydro-2,3-deoxyribose 5'-phosphate)-DNA + a 5'-end 5'-phospho-2'-deoxyribonucleoside-DNA + H(+)</text>
        <dbReference type="Rhea" id="RHEA:66592"/>
        <dbReference type="Rhea" id="RHEA-COMP:13180"/>
        <dbReference type="Rhea" id="RHEA-COMP:16897"/>
        <dbReference type="Rhea" id="RHEA-COMP:17067"/>
        <dbReference type="ChEBI" id="CHEBI:15378"/>
        <dbReference type="ChEBI" id="CHEBI:136412"/>
        <dbReference type="ChEBI" id="CHEBI:157695"/>
        <dbReference type="ChEBI" id="CHEBI:167181"/>
        <dbReference type="EC" id="4.2.99.18"/>
    </reaction>
</comment>
<protein>
    <recommendedName>
        <fullName evidence="15">Formamidopyrimidine-DNA glycosylase</fullName>
        <shortName evidence="15">Fapy-DNA glycosylase</shortName>
        <ecNumber evidence="15">3.2.2.23</ecNumber>
    </recommendedName>
    <alternativeName>
        <fullName evidence="15">DNA-(apurinic or apyrimidinic site) lyase MutM</fullName>
        <shortName evidence="15">AP lyase MutM</shortName>
        <ecNumber evidence="15">4.2.99.18</ecNumber>
    </alternativeName>
</protein>
<name>A0A2A2AAC9_9BURK</name>
<evidence type="ECO:0000313" key="18">
    <source>
        <dbReference type="EMBL" id="PAT34763.1"/>
    </source>
</evidence>
<comment type="similarity">
    <text evidence="2 15">Belongs to the FPG family.</text>
</comment>
<evidence type="ECO:0000313" key="19">
    <source>
        <dbReference type="Proteomes" id="UP000217999"/>
    </source>
</evidence>
<feature type="binding site" evidence="15">
    <location>
        <position position="108"/>
    </location>
    <ligand>
        <name>DNA</name>
        <dbReference type="ChEBI" id="CHEBI:16991"/>
    </ligand>
</feature>
<dbReference type="InterPro" id="IPR010663">
    <property type="entry name" value="Znf_FPG/IleRS"/>
</dbReference>
<comment type="cofactor">
    <cofactor evidence="15">
        <name>Zn(2+)</name>
        <dbReference type="ChEBI" id="CHEBI:29105"/>
    </cofactor>
    <text evidence="15">Binds 1 zinc ion per subunit.</text>
</comment>
<dbReference type="GO" id="GO:0006284">
    <property type="term" value="P:base-excision repair"/>
    <property type="evidence" value="ECO:0007669"/>
    <property type="project" value="InterPro"/>
</dbReference>
<dbReference type="AlphaFoldDB" id="A0A2A2AAC9"/>
<keyword evidence="7 15" id="KW-0378">Hydrolase</keyword>
<dbReference type="GO" id="GO:0008270">
    <property type="term" value="F:zinc ion binding"/>
    <property type="evidence" value="ECO:0007669"/>
    <property type="project" value="UniProtKB-UniRule"/>
</dbReference>
<feature type="active site" description="Schiff-base intermediate with DNA" evidence="15">
    <location>
        <position position="2"/>
    </location>
</feature>
<dbReference type="NCBIfam" id="NF002211">
    <property type="entry name" value="PRK01103.1"/>
    <property type="match status" value="1"/>
</dbReference>
<dbReference type="PROSITE" id="PS51066">
    <property type="entry name" value="ZF_FPG_2"/>
    <property type="match status" value="1"/>
</dbReference>
<evidence type="ECO:0000256" key="6">
    <source>
        <dbReference type="ARBA" id="ARBA00022771"/>
    </source>
</evidence>
<dbReference type="SMART" id="SM00898">
    <property type="entry name" value="Fapy_DNA_glyco"/>
    <property type="match status" value="1"/>
</dbReference>
<evidence type="ECO:0000256" key="7">
    <source>
        <dbReference type="ARBA" id="ARBA00022801"/>
    </source>
</evidence>
<keyword evidence="10 15" id="KW-0234">DNA repair</keyword>
<keyword evidence="11 15" id="KW-0456">Lyase</keyword>
<evidence type="ECO:0000256" key="13">
    <source>
        <dbReference type="ARBA" id="ARBA00023295"/>
    </source>
</evidence>
<dbReference type="InterPro" id="IPR010979">
    <property type="entry name" value="Ribosomal_uS13-like_H2TH"/>
</dbReference>
<evidence type="ECO:0000259" key="16">
    <source>
        <dbReference type="PROSITE" id="PS51066"/>
    </source>
</evidence>
<feature type="active site" description="Proton donor; for beta-elimination activity" evidence="15">
    <location>
        <position position="56"/>
    </location>
</feature>
<dbReference type="Gene3D" id="1.10.8.50">
    <property type="match status" value="1"/>
</dbReference>